<evidence type="ECO:0000256" key="4">
    <source>
        <dbReference type="ARBA" id="ARBA00022679"/>
    </source>
</evidence>
<dbReference type="eggNOG" id="COG2194">
    <property type="taxonomic scope" value="Bacteria"/>
</dbReference>
<gene>
    <name evidence="11" type="ORF">AF72_03160</name>
</gene>
<keyword evidence="5 8" id="KW-0812">Transmembrane</keyword>
<feature type="transmembrane region" description="Helical" evidence="8">
    <location>
        <begin position="88"/>
        <end position="109"/>
    </location>
</feature>
<keyword evidence="4" id="KW-0808">Transferase</keyword>
<dbReference type="InterPro" id="IPR017850">
    <property type="entry name" value="Alkaline_phosphatase_core_sf"/>
</dbReference>
<evidence type="ECO:0000256" key="5">
    <source>
        <dbReference type="ARBA" id="ARBA00022692"/>
    </source>
</evidence>
<feature type="domain" description="Phosphoethanolamine transferase N-terminal" evidence="10">
    <location>
        <begin position="68"/>
        <end position="217"/>
    </location>
</feature>
<evidence type="ECO:0000256" key="8">
    <source>
        <dbReference type="SAM" id="Phobius"/>
    </source>
</evidence>
<dbReference type="PANTHER" id="PTHR30443:SF0">
    <property type="entry name" value="PHOSPHOETHANOLAMINE TRANSFERASE EPTA"/>
    <property type="match status" value="1"/>
</dbReference>
<keyword evidence="3" id="KW-0997">Cell inner membrane</keyword>
<evidence type="ECO:0000256" key="1">
    <source>
        <dbReference type="ARBA" id="ARBA00004429"/>
    </source>
</evidence>
<evidence type="ECO:0000259" key="10">
    <source>
        <dbReference type="Pfam" id="PF08019"/>
    </source>
</evidence>
<dbReference type="EMBL" id="JDSQ01000004">
    <property type="protein sequence ID" value="EWS78863.1"/>
    <property type="molecule type" value="Genomic_DNA"/>
</dbReference>
<accession>Z9JLJ5</accession>
<dbReference type="AlphaFoldDB" id="Z9JLJ5"/>
<dbReference type="STRING" id="1444770.AF72_03160"/>
<dbReference type="GO" id="GO:0009244">
    <property type="term" value="P:lipopolysaccharide core region biosynthetic process"/>
    <property type="evidence" value="ECO:0007669"/>
    <property type="project" value="TreeGrafter"/>
</dbReference>
<dbReference type="GO" id="GO:0016776">
    <property type="term" value="F:phosphotransferase activity, phosphate group as acceptor"/>
    <property type="evidence" value="ECO:0007669"/>
    <property type="project" value="TreeGrafter"/>
</dbReference>
<dbReference type="InterPro" id="IPR000917">
    <property type="entry name" value="Sulfatase_N"/>
</dbReference>
<dbReference type="InterPro" id="IPR012549">
    <property type="entry name" value="EptA-like_N"/>
</dbReference>
<comment type="caution">
    <text evidence="11">The sequence shown here is derived from an EMBL/GenBank/DDBJ whole genome shotgun (WGS) entry which is preliminary data.</text>
</comment>
<feature type="transmembrane region" description="Helical" evidence="8">
    <location>
        <begin position="58"/>
        <end position="81"/>
    </location>
</feature>
<feature type="domain" description="Sulfatase N-terminal" evidence="9">
    <location>
        <begin position="246"/>
        <end position="534"/>
    </location>
</feature>
<evidence type="ECO:0000256" key="2">
    <source>
        <dbReference type="ARBA" id="ARBA00022475"/>
    </source>
</evidence>
<dbReference type="OrthoDB" id="9786870at2"/>
<name>Z9JLJ5_9GAMM</name>
<dbReference type="InterPro" id="IPR058130">
    <property type="entry name" value="PEA_transf_C"/>
</dbReference>
<dbReference type="NCBIfam" id="NF028537">
    <property type="entry name" value="P_eth_NH2_trans"/>
    <property type="match status" value="1"/>
</dbReference>
<dbReference type="Pfam" id="PF00884">
    <property type="entry name" value="Sulfatase"/>
    <property type="match status" value="1"/>
</dbReference>
<protein>
    <submittedName>
        <fullName evidence="11">Membrane protein</fullName>
    </submittedName>
</protein>
<dbReference type="PANTHER" id="PTHR30443">
    <property type="entry name" value="INNER MEMBRANE PROTEIN"/>
    <property type="match status" value="1"/>
</dbReference>
<keyword evidence="2" id="KW-1003">Cell membrane</keyword>
<evidence type="ECO:0000256" key="6">
    <source>
        <dbReference type="ARBA" id="ARBA00022989"/>
    </source>
</evidence>
<proteinExistence type="predicted"/>
<dbReference type="Gene3D" id="3.40.720.10">
    <property type="entry name" value="Alkaline Phosphatase, subunit A"/>
    <property type="match status" value="1"/>
</dbReference>
<dbReference type="Proteomes" id="UP000020406">
    <property type="component" value="Unassembled WGS sequence"/>
</dbReference>
<keyword evidence="7 8" id="KW-0472">Membrane</keyword>
<dbReference type="SUPFAM" id="SSF53649">
    <property type="entry name" value="Alkaline phosphatase-like"/>
    <property type="match status" value="1"/>
</dbReference>
<evidence type="ECO:0000259" key="9">
    <source>
        <dbReference type="Pfam" id="PF00884"/>
    </source>
</evidence>
<dbReference type="PATRIC" id="fig|1444770.3.peg.768"/>
<dbReference type="Pfam" id="PF08019">
    <property type="entry name" value="EptA_B_N"/>
    <property type="match status" value="1"/>
</dbReference>
<keyword evidence="6 8" id="KW-1133">Transmembrane helix</keyword>
<feature type="transmembrane region" description="Helical" evidence="8">
    <location>
        <begin position="129"/>
        <end position="150"/>
    </location>
</feature>
<sequence>MSFSTSVLVLWRRMSALDWCARPEVSTESVVLGSSLFFALVCNTMFWRSAMSTAPGSIGFALSLLTLLVAIHALLLGLVVWRWSAKPLLTLLFVTTALATYYMNSYSVYLDADMLRNVFNTDHKESRELITSALVLPLLFYAALPIAVLWRLRLRQRRWPRALGIRTLFLLTVTVVGVGGAMLSFQKLSALMRNHREVRHLATPVNYIMALRKMLSNDSPLKRAPKLPIGEDAMSIPRLPGSRPRLLVIVLGETARAQNWGLNGYVRQTTPQLTQNDVINFPDMHSCGTSTEVSVPCMFSPYGRHNYDERKIRSHQSLLHVLERVGIRTLWRDNQSGCKGVCDGLELHQLDDAKDPTLCSGGRCMDEILLQDFASQVRTKPGDRVVVLHQLGSHGPSYFQRYPAAFRRFGPTCETPNLGSCSREQIVAAYDNSLLYTDHFLARTIVMLRDMSDYDTAMIYFSDHGESLGEKGLYLHGVPYAIAPAEQTRVPMVMWFSQQFAQSRQMDLKCLRQRATQYADHDNLFSSVLGLMQVRTALYERSYDLFATCEK</sequence>
<organism evidence="11 12">
    <name type="scientific">Xylella taiwanensis</name>
    <dbReference type="NCBI Taxonomy" id="1444770"/>
    <lineage>
        <taxon>Bacteria</taxon>
        <taxon>Pseudomonadati</taxon>
        <taxon>Pseudomonadota</taxon>
        <taxon>Gammaproteobacteria</taxon>
        <taxon>Lysobacterales</taxon>
        <taxon>Lysobacteraceae</taxon>
        <taxon>Xylella</taxon>
    </lineage>
</organism>
<evidence type="ECO:0000313" key="12">
    <source>
        <dbReference type="Proteomes" id="UP000020406"/>
    </source>
</evidence>
<dbReference type="CDD" id="cd16017">
    <property type="entry name" value="LptA"/>
    <property type="match status" value="1"/>
</dbReference>
<evidence type="ECO:0000256" key="7">
    <source>
        <dbReference type="ARBA" id="ARBA00023136"/>
    </source>
</evidence>
<reference evidence="11 12" key="1">
    <citation type="journal article" date="2014" name="Genome Announc.">
        <title>Draft Genome Sequence of Xylella fastidiosa Pear Leaf Scorch Strain in Taiwan.</title>
        <authorList>
            <person name="Su C.C."/>
            <person name="Deng W.L."/>
            <person name="Jan F.J."/>
            <person name="Chang C.J."/>
            <person name="Huang H."/>
            <person name="Chen J."/>
        </authorList>
    </citation>
    <scope>NUCLEOTIDE SEQUENCE [LARGE SCALE GENOMIC DNA]</scope>
    <source>
        <strain evidence="11 12">PLS229</strain>
    </source>
</reference>
<feature type="transmembrane region" description="Helical" evidence="8">
    <location>
        <begin position="162"/>
        <end position="185"/>
    </location>
</feature>
<dbReference type="InterPro" id="IPR040423">
    <property type="entry name" value="PEA_transferase"/>
</dbReference>
<comment type="subcellular location">
    <subcellularLocation>
        <location evidence="1">Cell inner membrane</location>
        <topology evidence="1">Multi-pass membrane protein</topology>
    </subcellularLocation>
</comment>
<dbReference type="GO" id="GO:0005886">
    <property type="term" value="C:plasma membrane"/>
    <property type="evidence" value="ECO:0007669"/>
    <property type="project" value="UniProtKB-SubCell"/>
</dbReference>
<evidence type="ECO:0000313" key="11">
    <source>
        <dbReference type="EMBL" id="EWS78863.1"/>
    </source>
</evidence>
<evidence type="ECO:0000256" key="3">
    <source>
        <dbReference type="ARBA" id="ARBA00022519"/>
    </source>
</evidence>